<dbReference type="AlphaFoldDB" id="A0A7J7BTI6"/>
<gene>
    <name evidence="1" type="ORF">HS088_TW23G00070</name>
</gene>
<organism evidence="1 2">
    <name type="scientific">Tripterygium wilfordii</name>
    <name type="common">Thunder God vine</name>
    <dbReference type="NCBI Taxonomy" id="458696"/>
    <lineage>
        <taxon>Eukaryota</taxon>
        <taxon>Viridiplantae</taxon>
        <taxon>Streptophyta</taxon>
        <taxon>Embryophyta</taxon>
        <taxon>Tracheophyta</taxon>
        <taxon>Spermatophyta</taxon>
        <taxon>Magnoliopsida</taxon>
        <taxon>eudicotyledons</taxon>
        <taxon>Gunneridae</taxon>
        <taxon>Pentapetalae</taxon>
        <taxon>rosids</taxon>
        <taxon>fabids</taxon>
        <taxon>Celastrales</taxon>
        <taxon>Celastraceae</taxon>
        <taxon>Tripterygium</taxon>
    </lineage>
</organism>
<evidence type="ECO:0000313" key="1">
    <source>
        <dbReference type="EMBL" id="KAF5725349.1"/>
    </source>
</evidence>
<accession>A0A7J7BTI6</accession>
<reference evidence="1 2" key="1">
    <citation type="journal article" date="2020" name="Nat. Commun.">
        <title>Genome of Tripterygium wilfordii and identification of cytochrome P450 involved in triptolide biosynthesis.</title>
        <authorList>
            <person name="Tu L."/>
            <person name="Su P."/>
            <person name="Zhang Z."/>
            <person name="Gao L."/>
            <person name="Wang J."/>
            <person name="Hu T."/>
            <person name="Zhou J."/>
            <person name="Zhang Y."/>
            <person name="Zhao Y."/>
            <person name="Liu Y."/>
            <person name="Song Y."/>
            <person name="Tong Y."/>
            <person name="Lu Y."/>
            <person name="Yang J."/>
            <person name="Xu C."/>
            <person name="Jia M."/>
            <person name="Peters R.J."/>
            <person name="Huang L."/>
            <person name="Gao W."/>
        </authorList>
    </citation>
    <scope>NUCLEOTIDE SEQUENCE [LARGE SCALE GENOMIC DNA]</scope>
    <source>
        <strain evidence="2">cv. XIE 37</strain>
        <tissue evidence="1">Leaf</tissue>
    </source>
</reference>
<dbReference type="InterPro" id="IPR036259">
    <property type="entry name" value="MFS_trans_sf"/>
</dbReference>
<dbReference type="Gene3D" id="1.20.1250.20">
    <property type="entry name" value="MFS general substrate transporter like domains"/>
    <property type="match status" value="1"/>
</dbReference>
<name>A0A7J7BTI6_TRIWF</name>
<sequence>MEKKQEGGDTCFKLIEPVIKYRGIKAMPFIIGNETFEKLGTVGSSTNLMVYLTTVFQHEECHQLQTLINDPSMVPQTWLLWLELSFLTLTLDVLSPWVCFHSFFPGNGDIGTNCSNLQTAPTNMWKQ</sequence>
<keyword evidence="2" id="KW-1185">Reference proteome</keyword>
<protein>
    <submittedName>
        <fullName evidence="1">Protein NRT1/ PTR FAMILY 2.11-like</fullName>
    </submittedName>
</protein>
<evidence type="ECO:0000313" key="2">
    <source>
        <dbReference type="Proteomes" id="UP000593562"/>
    </source>
</evidence>
<proteinExistence type="predicted"/>
<dbReference type="InParanoid" id="A0A7J7BTI6"/>
<dbReference type="Proteomes" id="UP000593562">
    <property type="component" value="Unassembled WGS sequence"/>
</dbReference>
<dbReference type="EMBL" id="JAAARO010000023">
    <property type="protein sequence ID" value="KAF5725349.1"/>
    <property type="molecule type" value="Genomic_DNA"/>
</dbReference>
<comment type="caution">
    <text evidence="1">The sequence shown here is derived from an EMBL/GenBank/DDBJ whole genome shotgun (WGS) entry which is preliminary data.</text>
</comment>